<dbReference type="PANTHER" id="PTHR21654">
    <property type="entry name" value="FI21293P1"/>
    <property type="match status" value="1"/>
</dbReference>
<dbReference type="GO" id="GO:0006355">
    <property type="term" value="P:regulation of DNA-templated transcription"/>
    <property type="evidence" value="ECO:0007669"/>
    <property type="project" value="UniProtKB-ARBA"/>
</dbReference>
<dbReference type="GO" id="GO:0003677">
    <property type="term" value="F:DNA binding"/>
    <property type="evidence" value="ECO:0007669"/>
    <property type="project" value="UniProtKB-KW"/>
</dbReference>
<protein>
    <submittedName>
        <fullName evidence="8">Trihelix transcription factor GT-2-like protein</fullName>
    </submittedName>
</protein>
<feature type="compositionally biased region" description="Basic and acidic residues" evidence="6">
    <location>
        <begin position="253"/>
        <end position="263"/>
    </location>
</feature>
<evidence type="ECO:0000256" key="1">
    <source>
        <dbReference type="ARBA" id="ARBA00004123"/>
    </source>
</evidence>
<dbReference type="PANTHER" id="PTHR21654:SF31">
    <property type="entry name" value="OS02G0104500 PROTEIN"/>
    <property type="match status" value="1"/>
</dbReference>
<keyword evidence="4" id="KW-0804">Transcription</keyword>
<feature type="compositionally biased region" description="Basic and acidic residues" evidence="6">
    <location>
        <begin position="621"/>
        <end position="640"/>
    </location>
</feature>
<sequence length="649" mass="73807">MQSGYGVPETQQFMMDGCSSSSLLSISQNITNSSQAPPKQHMQYHHLHQQQQQQQQQRFLHIQHQHQHQIPITQPFFQQHHYPQFQTFLQQHERQLHQESGPDNSHTSRIVGGSGPSFIVTNLKFGVDDNSGLNDYNQVIQGKREDGCVEEPREEDSAIKEPFWKPLDIEYINRNNKRCKERMETPFEFCKKGEKGIEMEEGKSSGSNYGLFGELEAIYTVGGIGNGGNNQTGSGSALTGENPPATTAVLEPSGDRGGVDHASETSTGEEASLKLQKSKRKKRRKQLGTIATFFERLVKQLMEQQENLHRRFLEVMENRDQERMIREEAWRQQETAKSYREEKARAEEHALASSREAAIVAFLEKITGETINLPTKAQFQNPSQFHEESQGDEKTIVATDLTNDNTNSNNVSMNNNNISRRWPKAEVQALIRVRSSLETKFQEPGLKGPLWEQVSSSMASMGYQRSAKRCKEKWENINKYFRKTKDSAKKRSQQSKTCPYFHQLDQLYSKSHTSSPHSSSSFAAAAAIVESKDHSELLNAIVVQPENGNSQNPRLEFHQEPINISRGFNFSEMGSLGLDFNRNGSGDDRRKEVGHDEEDEEEEEEEEEDDDDDGVEGDNEEHERNLAVQREKGGDKHPQEHVVLFGLES</sequence>
<evidence type="ECO:0000256" key="2">
    <source>
        <dbReference type="ARBA" id="ARBA00023015"/>
    </source>
</evidence>
<dbReference type="InterPro" id="IPR001005">
    <property type="entry name" value="SANT/Myb"/>
</dbReference>
<feature type="region of interest" description="Disordered" evidence="6">
    <location>
        <begin position="31"/>
        <end position="65"/>
    </location>
</feature>
<dbReference type="EMBL" id="QPKB01000007">
    <property type="protein sequence ID" value="RWR89462.1"/>
    <property type="molecule type" value="Genomic_DNA"/>
</dbReference>
<feature type="compositionally biased region" description="Low complexity" evidence="6">
    <location>
        <begin position="49"/>
        <end position="60"/>
    </location>
</feature>
<gene>
    <name evidence="8" type="ORF">CKAN_01851800</name>
</gene>
<evidence type="ECO:0000313" key="9">
    <source>
        <dbReference type="Proteomes" id="UP000283530"/>
    </source>
</evidence>
<dbReference type="AlphaFoldDB" id="A0A3S3QRS1"/>
<dbReference type="OrthoDB" id="691673at2759"/>
<feature type="region of interest" description="Disordered" evidence="6">
    <location>
        <begin position="230"/>
        <end position="281"/>
    </location>
</feature>
<dbReference type="InterPro" id="IPR044822">
    <property type="entry name" value="Myb_DNA-bind_4"/>
</dbReference>
<keyword evidence="9" id="KW-1185">Reference proteome</keyword>
<proteinExistence type="predicted"/>
<accession>A0A3S3QRS1</accession>
<keyword evidence="5" id="KW-0539">Nucleus</keyword>
<dbReference type="FunFam" id="1.10.10.60:FF:000092">
    <property type="entry name" value="Trihelix transcription factor GT-2"/>
    <property type="match status" value="1"/>
</dbReference>
<evidence type="ECO:0000256" key="4">
    <source>
        <dbReference type="ARBA" id="ARBA00023163"/>
    </source>
</evidence>
<dbReference type="PROSITE" id="PS50090">
    <property type="entry name" value="MYB_LIKE"/>
    <property type="match status" value="1"/>
</dbReference>
<evidence type="ECO:0000256" key="3">
    <source>
        <dbReference type="ARBA" id="ARBA00023125"/>
    </source>
</evidence>
<name>A0A3S3QRS1_9MAGN</name>
<dbReference type="Pfam" id="PF13837">
    <property type="entry name" value="Myb_DNA-bind_4"/>
    <property type="match status" value="1"/>
</dbReference>
<comment type="caution">
    <text evidence="8">The sequence shown here is derived from an EMBL/GenBank/DDBJ whole genome shotgun (WGS) entry which is preliminary data.</text>
</comment>
<keyword evidence="3" id="KW-0238">DNA-binding</keyword>
<organism evidence="8 9">
    <name type="scientific">Cinnamomum micranthum f. kanehirae</name>
    <dbReference type="NCBI Taxonomy" id="337451"/>
    <lineage>
        <taxon>Eukaryota</taxon>
        <taxon>Viridiplantae</taxon>
        <taxon>Streptophyta</taxon>
        <taxon>Embryophyta</taxon>
        <taxon>Tracheophyta</taxon>
        <taxon>Spermatophyta</taxon>
        <taxon>Magnoliopsida</taxon>
        <taxon>Magnoliidae</taxon>
        <taxon>Laurales</taxon>
        <taxon>Lauraceae</taxon>
        <taxon>Cinnamomum</taxon>
    </lineage>
</organism>
<evidence type="ECO:0000256" key="5">
    <source>
        <dbReference type="ARBA" id="ARBA00023242"/>
    </source>
</evidence>
<dbReference type="Gene3D" id="1.10.10.60">
    <property type="entry name" value="Homeodomain-like"/>
    <property type="match status" value="1"/>
</dbReference>
<feature type="compositionally biased region" description="Basic and acidic residues" evidence="6">
    <location>
        <begin position="585"/>
        <end position="594"/>
    </location>
</feature>
<feature type="domain" description="Myb-like" evidence="7">
    <location>
        <begin position="414"/>
        <end position="478"/>
    </location>
</feature>
<feature type="compositionally biased region" description="Acidic residues" evidence="6">
    <location>
        <begin position="595"/>
        <end position="620"/>
    </location>
</feature>
<dbReference type="CDD" id="cd12203">
    <property type="entry name" value="GT1"/>
    <property type="match status" value="1"/>
</dbReference>
<evidence type="ECO:0000259" key="7">
    <source>
        <dbReference type="PROSITE" id="PS50090"/>
    </source>
</evidence>
<comment type="subcellular location">
    <subcellularLocation>
        <location evidence="1">Nucleus</location>
    </subcellularLocation>
</comment>
<keyword evidence="2" id="KW-0805">Transcription regulation</keyword>
<evidence type="ECO:0000313" key="8">
    <source>
        <dbReference type="EMBL" id="RWR89462.1"/>
    </source>
</evidence>
<evidence type="ECO:0000256" key="6">
    <source>
        <dbReference type="SAM" id="MobiDB-lite"/>
    </source>
</evidence>
<reference evidence="8 9" key="1">
    <citation type="journal article" date="2019" name="Nat. Plants">
        <title>Stout camphor tree genome fills gaps in understanding of flowering plant genome evolution.</title>
        <authorList>
            <person name="Chaw S.M."/>
            <person name="Liu Y.C."/>
            <person name="Wu Y.W."/>
            <person name="Wang H.Y."/>
            <person name="Lin C.I."/>
            <person name="Wu C.S."/>
            <person name="Ke H.M."/>
            <person name="Chang L.Y."/>
            <person name="Hsu C.Y."/>
            <person name="Yang H.T."/>
            <person name="Sudianto E."/>
            <person name="Hsu M.H."/>
            <person name="Wu K.P."/>
            <person name="Wang L.N."/>
            <person name="Leebens-Mack J.H."/>
            <person name="Tsai I.J."/>
        </authorList>
    </citation>
    <scope>NUCLEOTIDE SEQUENCE [LARGE SCALE GENOMIC DNA]</scope>
    <source>
        <strain evidence="9">cv. Chaw 1501</strain>
        <tissue evidence="8">Young leaves</tissue>
    </source>
</reference>
<dbReference type="Proteomes" id="UP000283530">
    <property type="component" value="Unassembled WGS sequence"/>
</dbReference>
<feature type="region of interest" description="Disordered" evidence="6">
    <location>
        <begin position="579"/>
        <end position="649"/>
    </location>
</feature>
<dbReference type="GO" id="GO:0005634">
    <property type="term" value="C:nucleus"/>
    <property type="evidence" value="ECO:0007669"/>
    <property type="project" value="UniProtKB-SubCell"/>
</dbReference>